<sequence length="954" mass="108073">MGGAGKTTTARAVFDTLSNDFEAISFVENVREVSKASIFGLKNLQEQVLSKVLKERVTLDSVTDGKNMMKKRMRGIKVLLVLDDVDDIEQLEALAGGPNWFKSGSRIIVTTRNEQVLVAHRVNVIRDIALLSEQEAISLISRYAFGRENPLQGYEELSRKVVRYAAGLPLTLKVLGSNLCGKDKPEWVDAIDRLEKIPLEETLKQLELSYIGLEDEYKEIFLDVACMLKRKPKEDAITILESCGFYARNGLKVLEQRSLITFSSRYDGKLVLDMHDHIEEMGKNIVRREHPDEPHKHSRLWIYEEIEDILANDKGTEATSCLKLDMQRGNSRILLKGLGKMKKLRYLEVSFAYLYSKSDPKFDDKSNRIGRIVMKGLGKMKILGCLEVNYDSESDLKFDDIGQCFTNSLGYLQCWNYPFLYLPKKFQAKNLVGLEMEHSRMVQLWEEGERKVLQKLKFLSLKESNLTTFDFGLTPNIETLSLESSSNLEELCMPFSCQKLKHLNISRSKLRTFDLGLTPNLETLSLEECAQFEELHVPVACPNLKILNLSESSLRSLDLELIPYLEKLDLGYCDQLVEIKAPVGCLRKLGYSRLNGCLRFKSFTFESRCEPNVNCSSDTLYLYGESLDSCQLHPNSNLPKFGFNCIYKEYLPSSVGNIEKLISFGLCACTDFEKFSDMICSLQCLQKLTLVGDNIPEFPKDLGQLQCLEELSLCSKKIEHLPDSICMLKHLKYLTLNLCALLEKLPEDIGQLESLERLGLSFTMIKHLPDSICMLKRLKYLNLEDCDLLEKLPEDLGQLECLEELRVSSKKIEFLPDSICMLKRLKSLNVRDCSFLWKLPKDIAQLESLERLDLSATSIKHLPGSIYMLKHLNYLNLEDCVLLEKLPEDLGKFECLKELLIENTGIISDHLPPRLISASSELWLHSGVNSGSSSGGSNSGSSSGGSRQGVNDPS</sequence>
<dbReference type="GO" id="GO:0006952">
    <property type="term" value="P:defense response"/>
    <property type="evidence" value="ECO:0007669"/>
    <property type="project" value="UniProtKB-KW"/>
</dbReference>
<feature type="domain" description="Disease resistance protein Roq1-like winged-helix" evidence="6">
    <location>
        <begin position="216"/>
        <end position="288"/>
    </location>
</feature>
<proteinExistence type="predicted"/>
<dbReference type="OrthoDB" id="1357022at2759"/>
<dbReference type="SMART" id="SM00369">
    <property type="entry name" value="LRR_TYP"/>
    <property type="match status" value="4"/>
</dbReference>
<dbReference type="Pfam" id="PF23282">
    <property type="entry name" value="WHD_ROQ1"/>
    <property type="match status" value="1"/>
</dbReference>
<feature type="domain" description="NB-ARC" evidence="5">
    <location>
        <begin position="1"/>
        <end position="147"/>
    </location>
</feature>
<dbReference type="Pfam" id="PF23598">
    <property type="entry name" value="LRR_14"/>
    <property type="match status" value="1"/>
</dbReference>
<protein>
    <submittedName>
        <fullName evidence="8">Toll/interleukin-1 receptor (TIR) domain-containing protein</fullName>
    </submittedName>
</protein>
<dbReference type="InterPro" id="IPR002182">
    <property type="entry name" value="NB-ARC"/>
</dbReference>
<dbReference type="InterPro" id="IPR055414">
    <property type="entry name" value="LRR_R13L4/SHOC2-like"/>
</dbReference>
<evidence type="ECO:0000256" key="4">
    <source>
        <dbReference type="SAM" id="MobiDB-lite"/>
    </source>
</evidence>
<keyword evidence="1" id="KW-0433">Leucine-rich repeat</keyword>
<evidence type="ECO:0000256" key="3">
    <source>
        <dbReference type="ARBA" id="ARBA00022821"/>
    </source>
</evidence>
<dbReference type="PANTHER" id="PTHR11017">
    <property type="entry name" value="LEUCINE-RICH REPEAT-CONTAINING PROTEIN"/>
    <property type="match status" value="1"/>
</dbReference>
<dbReference type="InterPro" id="IPR042197">
    <property type="entry name" value="Apaf_helical"/>
</dbReference>
<comment type="caution">
    <text evidence="8">The sequence shown here is derived from an EMBL/GenBank/DDBJ whole genome shotgun (WGS) entry which is preliminary data.</text>
</comment>
<dbReference type="InterPro" id="IPR032675">
    <property type="entry name" value="LRR_dom_sf"/>
</dbReference>
<keyword evidence="8" id="KW-0675">Receptor</keyword>
<dbReference type="Pfam" id="PF13855">
    <property type="entry name" value="LRR_8"/>
    <property type="match status" value="1"/>
</dbReference>
<dbReference type="InterPro" id="IPR027417">
    <property type="entry name" value="P-loop_NTPase"/>
</dbReference>
<evidence type="ECO:0000313" key="8">
    <source>
        <dbReference type="EMBL" id="PWA91173.1"/>
    </source>
</evidence>
<dbReference type="STRING" id="35608.A0A2U1PZR3"/>
<evidence type="ECO:0000256" key="2">
    <source>
        <dbReference type="ARBA" id="ARBA00022737"/>
    </source>
</evidence>
<keyword evidence="9" id="KW-1185">Reference proteome</keyword>
<evidence type="ECO:0000259" key="5">
    <source>
        <dbReference type="Pfam" id="PF00931"/>
    </source>
</evidence>
<keyword evidence="2" id="KW-0677">Repeat</keyword>
<organism evidence="8 9">
    <name type="scientific">Artemisia annua</name>
    <name type="common">Sweet wormwood</name>
    <dbReference type="NCBI Taxonomy" id="35608"/>
    <lineage>
        <taxon>Eukaryota</taxon>
        <taxon>Viridiplantae</taxon>
        <taxon>Streptophyta</taxon>
        <taxon>Embryophyta</taxon>
        <taxon>Tracheophyta</taxon>
        <taxon>Spermatophyta</taxon>
        <taxon>Magnoliopsida</taxon>
        <taxon>eudicotyledons</taxon>
        <taxon>Gunneridae</taxon>
        <taxon>Pentapetalae</taxon>
        <taxon>asterids</taxon>
        <taxon>campanulids</taxon>
        <taxon>Asterales</taxon>
        <taxon>Asteraceae</taxon>
        <taxon>Asteroideae</taxon>
        <taxon>Anthemideae</taxon>
        <taxon>Artemisiinae</taxon>
        <taxon>Artemisia</taxon>
    </lineage>
</organism>
<dbReference type="Proteomes" id="UP000245207">
    <property type="component" value="Unassembled WGS sequence"/>
</dbReference>
<dbReference type="SUPFAM" id="SSF46785">
    <property type="entry name" value="Winged helix' DNA-binding domain"/>
    <property type="match status" value="1"/>
</dbReference>
<name>A0A2U1PZR3_ARTAN</name>
<dbReference type="InterPro" id="IPR001611">
    <property type="entry name" value="Leu-rich_rpt"/>
</dbReference>
<dbReference type="PANTHER" id="PTHR11017:SF544">
    <property type="entry name" value="ADP-RIBOSYL CYCLASE_CYCLIC ADP-RIBOSE HYDROLASE"/>
    <property type="match status" value="1"/>
</dbReference>
<feature type="compositionally biased region" description="Gly residues" evidence="4">
    <location>
        <begin position="933"/>
        <end position="947"/>
    </location>
</feature>
<dbReference type="EMBL" id="PKPP01000565">
    <property type="protein sequence ID" value="PWA91173.1"/>
    <property type="molecule type" value="Genomic_DNA"/>
</dbReference>
<dbReference type="Gene3D" id="3.80.10.10">
    <property type="entry name" value="Ribonuclease Inhibitor"/>
    <property type="match status" value="2"/>
</dbReference>
<dbReference type="GO" id="GO:0043531">
    <property type="term" value="F:ADP binding"/>
    <property type="evidence" value="ECO:0007669"/>
    <property type="project" value="InterPro"/>
</dbReference>
<dbReference type="SUPFAM" id="SSF52540">
    <property type="entry name" value="P-loop containing nucleoside triphosphate hydrolases"/>
    <property type="match status" value="1"/>
</dbReference>
<feature type="domain" description="Disease resistance R13L4/SHOC-2-like LRR" evidence="7">
    <location>
        <begin position="711"/>
        <end position="807"/>
    </location>
</feature>
<evidence type="ECO:0000313" key="9">
    <source>
        <dbReference type="Proteomes" id="UP000245207"/>
    </source>
</evidence>
<dbReference type="Pfam" id="PF00931">
    <property type="entry name" value="NB-ARC"/>
    <property type="match status" value="1"/>
</dbReference>
<evidence type="ECO:0000259" key="7">
    <source>
        <dbReference type="Pfam" id="PF23598"/>
    </source>
</evidence>
<evidence type="ECO:0000259" key="6">
    <source>
        <dbReference type="Pfam" id="PF23282"/>
    </source>
</evidence>
<dbReference type="Gene3D" id="3.40.50.300">
    <property type="entry name" value="P-loop containing nucleotide triphosphate hydrolases"/>
    <property type="match status" value="1"/>
</dbReference>
<dbReference type="AlphaFoldDB" id="A0A2U1PZR3"/>
<dbReference type="SUPFAM" id="SSF52058">
    <property type="entry name" value="L domain-like"/>
    <property type="match status" value="2"/>
</dbReference>
<dbReference type="InterPro" id="IPR036390">
    <property type="entry name" value="WH_DNA-bd_sf"/>
</dbReference>
<dbReference type="InterPro" id="IPR058192">
    <property type="entry name" value="WHD_ROQ1-like"/>
</dbReference>
<evidence type="ECO:0000256" key="1">
    <source>
        <dbReference type="ARBA" id="ARBA00022614"/>
    </source>
</evidence>
<accession>A0A2U1PZR3</accession>
<gene>
    <name evidence="8" type="ORF">CTI12_AA092610</name>
</gene>
<dbReference type="PRINTS" id="PR00364">
    <property type="entry name" value="DISEASERSIST"/>
</dbReference>
<feature type="region of interest" description="Disordered" evidence="4">
    <location>
        <begin position="929"/>
        <end position="954"/>
    </location>
</feature>
<reference evidence="8 9" key="1">
    <citation type="journal article" date="2018" name="Mol. Plant">
        <title>The genome of Artemisia annua provides insight into the evolution of Asteraceae family and artemisinin biosynthesis.</title>
        <authorList>
            <person name="Shen Q."/>
            <person name="Zhang L."/>
            <person name="Liao Z."/>
            <person name="Wang S."/>
            <person name="Yan T."/>
            <person name="Shi P."/>
            <person name="Liu M."/>
            <person name="Fu X."/>
            <person name="Pan Q."/>
            <person name="Wang Y."/>
            <person name="Lv Z."/>
            <person name="Lu X."/>
            <person name="Zhang F."/>
            <person name="Jiang W."/>
            <person name="Ma Y."/>
            <person name="Chen M."/>
            <person name="Hao X."/>
            <person name="Li L."/>
            <person name="Tang Y."/>
            <person name="Lv G."/>
            <person name="Zhou Y."/>
            <person name="Sun X."/>
            <person name="Brodelius P.E."/>
            <person name="Rose J.K.C."/>
            <person name="Tang K."/>
        </authorList>
    </citation>
    <scope>NUCLEOTIDE SEQUENCE [LARGE SCALE GENOMIC DNA]</scope>
    <source>
        <strain evidence="9">cv. Huhao1</strain>
        <tissue evidence="8">Leaf</tissue>
    </source>
</reference>
<dbReference type="Gene3D" id="1.10.8.430">
    <property type="entry name" value="Helical domain of apoptotic protease-activating factors"/>
    <property type="match status" value="1"/>
</dbReference>
<dbReference type="GO" id="GO:0051707">
    <property type="term" value="P:response to other organism"/>
    <property type="evidence" value="ECO:0007669"/>
    <property type="project" value="UniProtKB-ARBA"/>
</dbReference>
<dbReference type="InterPro" id="IPR003591">
    <property type="entry name" value="Leu-rich_rpt_typical-subtyp"/>
</dbReference>
<keyword evidence="3" id="KW-0611">Plant defense</keyword>
<dbReference type="InterPro" id="IPR044974">
    <property type="entry name" value="Disease_R_plants"/>
</dbReference>